<accession>A0AAI8QE27</accession>
<reference evidence="1 2" key="1">
    <citation type="journal article" date="2012" name="Microbes Environ.">
        <title>Complete genome sequence of Bradyrhizobium sp. S23321: insights into symbiosis evolution in soil oligotrophs.</title>
        <authorList>
            <person name="Okubo T."/>
            <person name="Tsukui T."/>
            <person name="Maita H."/>
            <person name="Okamoto S."/>
            <person name="Oshima K."/>
            <person name="Fujisawa T."/>
            <person name="Saito A."/>
            <person name="Futamata H."/>
            <person name="Hattori R."/>
            <person name="Shimomura Y."/>
            <person name="Haruta S."/>
            <person name="Morimoto S."/>
            <person name="Wang Y."/>
            <person name="Sakai Y."/>
            <person name="Hattori M."/>
            <person name="Aizawa S."/>
            <person name="Nagashima K.V.P."/>
            <person name="Masuda S."/>
            <person name="Hattori T."/>
            <person name="Yamashita A."/>
            <person name="Bao Z."/>
            <person name="Hayatsu M."/>
            <person name="Kajiya-Kanegae H."/>
            <person name="Yoshinaga I."/>
            <person name="Sakamoto K."/>
            <person name="Toyota K."/>
            <person name="Nakao M."/>
            <person name="Kohara M."/>
            <person name="Anda M."/>
            <person name="Niwa R."/>
            <person name="Jung-Hwan P."/>
            <person name="Sameshima-Saito R."/>
            <person name="Tokuda S."/>
            <person name="Yamamoto S."/>
            <person name="Yamamoto S."/>
            <person name="Yokoyama T."/>
            <person name="Akutsu T."/>
            <person name="Nakamura Y."/>
            <person name="Nakahira-Yanaka Y."/>
            <person name="Takada Hoshino Y."/>
            <person name="Hirakawa H."/>
            <person name="Mitsui H."/>
            <person name="Terasawa K."/>
            <person name="Itakura M."/>
            <person name="Sato S."/>
            <person name="Ikeda-Ohtsubo W."/>
            <person name="Sakakura N."/>
            <person name="Kaminuma E."/>
            <person name="Minamisawa K."/>
        </authorList>
    </citation>
    <scope>NUCLEOTIDE SEQUENCE [LARGE SCALE GENOMIC DNA]</scope>
    <source>
        <strain evidence="1 2">S23321</strain>
    </source>
</reference>
<name>A0AAI8QE27_9BRAD</name>
<protein>
    <submittedName>
        <fullName evidence="1">Uncharacterized protein</fullName>
    </submittedName>
</protein>
<dbReference type="Proteomes" id="UP000007886">
    <property type="component" value="Chromosome"/>
</dbReference>
<evidence type="ECO:0000313" key="2">
    <source>
        <dbReference type="Proteomes" id="UP000007886"/>
    </source>
</evidence>
<proteinExistence type="predicted"/>
<dbReference type="EMBL" id="AP012279">
    <property type="protein sequence ID" value="BAL78278.1"/>
    <property type="molecule type" value="Genomic_DNA"/>
</dbReference>
<dbReference type="KEGG" id="brs:S23_50840"/>
<evidence type="ECO:0000313" key="1">
    <source>
        <dbReference type="EMBL" id="BAL78278.1"/>
    </source>
</evidence>
<keyword evidence="2" id="KW-1185">Reference proteome</keyword>
<organism evidence="1 2">
    <name type="scientific">Bradyrhizobium cosmicum</name>
    <dbReference type="NCBI Taxonomy" id="1404864"/>
    <lineage>
        <taxon>Bacteria</taxon>
        <taxon>Pseudomonadati</taxon>
        <taxon>Pseudomonadota</taxon>
        <taxon>Alphaproteobacteria</taxon>
        <taxon>Hyphomicrobiales</taxon>
        <taxon>Nitrobacteraceae</taxon>
        <taxon>Bradyrhizobium</taxon>
    </lineage>
</organism>
<gene>
    <name evidence="1" type="ORF">S23_50840</name>
</gene>
<sequence length="86" mass="9369">MLALIVRIFMTASRPMPVMATSRNATTLMILARMEMVASIILGLFALAQARGSNRNQPKGAAPISNNKATEQLLTTTPYEYGTLKK</sequence>
<dbReference type="AlphaFoldDB" id="A0AAI8QE27"/>